<dbReference type="GO" id="GO:0005634">
    <property type="term" value="C:nucleus"/>
    <property type="evidence" value="ECO:0007669"/>
    <property type="project" value="UniProtKB-SubCell"/>
</dbReference>
<protein>
    <recommendedName>
        <fullName evidence="13">BED-type domain-containing protein</fullName>
    </recommendedName>
</protein>
<keyword evidence="7" id="KW-0238">DNA-binding</keyword>
<evidence type="ECO:0000256" key="1">
    <source>
        <dbReference type="ARBA" id="ARBA00004123"/>
    </source>
</evidence>
<dbReference type="Pfam" id="PF05699">
    <property type="entry name" value="Dimer_Tnp_hAT"/>
    <property type="match status" value="1"/>
</dbReference>
<keyword evidence="8" id="KW-0804">Transcription</keyword>
<evidence type="ECO:0000256" key="7">
    <source>
        <dbReference type="ARBA" id="ARBA00023125"/>
    </source>
</evidence>
<evidence type="ECO:0000256" key="6">
    <source>
        <dbReference type="ARBA" id="ARBA00023015"/>
    </source>
</evidence>
<sequence length="720" mass="82696">MSSQPIEVDGNSSDEDRDESQSGEIEEAGDAVDTGAIEEPNETKYGRKRKSRVWDYFDEVEVNEKGKMVPKVQCKHCKKKYKHVSGGPTTTLKRHIESKCPKIRQIQGKTQGLINFEPQDNVSLPVGLCGVYDPMKNREIMARMIIAHELPFAFVEYTWFNHLMKYNNPSFQPVSRFTIRNECLKVFESDKDEIKKLFRSTSRISLTSDCWTSNTTVGYMSLTAHYVDHEWKLQKRIISFIDIAPPHSGQVLADGILECIMKWSIQDKIGSITLDNASNNDRAAAILMSNFQERGKLHFDGLFFHVRCCAHILNLVVQDGLSVIKDCLIKIREGVKYLRKSPGKLFQFGEIAIGLGIPTKKSLCCDVKTRWNSTHQMIVSALHYKSTFHHYADRDPNFEWKLTDKEWASASAVCKFLEVFLDATNIFSGTSYPTSNLFLVEIFNVKKVICDAYESSDQFLRTMSETMFQKFEKYWGEVGVLMAIASILDPRYKLVSVEYAFKELYPAYEVEEQIKEVTNKLKKLHLKYAKEWVTSKTAASTSRTSAVNVPVEPSERSRNQENFKAFLKSRVGEKSTKSDLEIYLEEPIFYEEEQAEGTFDVLLWWSQNCSKFPILSKLARDILCIPITTVASESAFSAGGRILDDYRSSLTKDMVELLVCGGDWMRAEITTKSKKSTILTLQVRQLSYLSVIFNMNINMIIFFFFSKQQKWKKIWTLKFQ</sequence>
<keyword evidence="12" id="KW-1133">Transmembrane helix</keyword>
<evidence type="ECO:0000256" key="9">
    <source>
        <dbReference type="ARBA" id="ARBA00023242"/>
    </source>
</evidence>
<keyword evidence="12" id="KW-0812">Transmembrane</keyword>
<keyword evidence="3" id="KW-0479">Metal-binding</keyword>
<dbReference type="InterPro" id="IPR003656">
    <property type="entry name" value="Znf_BED"/>
</dbReference>
<dbReference type="InterPro" id="IPR008906">
    <property type="entry name" value="HATC_C_dom"/>
</dbReference>
<evidence type="ECO:0000313" key="15">
    <source>
        <dbReference type="Proteomes" id="UP001210211"/>
    </source>
</evidence>
<keyword evidence="6" id="KW-0805">Transcription regulation</keyword>
<evidence type="ECO:0000256" key="10">
    <source>
        <dbReference type="PROSITE-ProRule" id="PRU00027"/>
    </source>
</evidence>
<dbReference type="Pfam" id="PF02892">
    <property type="entry name" value="zf-BED"/>
    <property type="match status" value="1"/>
</dbReference>
<evidence type="ECO:0000256" key="5">
    <source>
        <dbReference type="ARBA" id="ARBA00022833"/>
    </source>
</evidence>
<gene>
    <name evidence="14" type="ORF">LUZ61_008334</name>
</gene>
<dbReference type="SUPFAM" id="SSF57667">
    <property type="entry name" value="beta-beta-alpha zinc fingers"/>
    <property type="match status" value="1"/>
</dbReference>
<feature type="transmembrane region" description="Helical" evidence="12">
    <location>
        <begin position="686"/>
        <end position="705"/>
    </location>
</feature>
<dbReference type="InterPro" id="IPR025525">
    <property type="entry name" value="hAT-like_transposase_RNase-H"/>
</dbReference>
<keyword evidence="4 10" id="KW-0863">Zinc-finger</keyword>
<evidence type="ECO:0000256" key="4">
    <source>
        <dbReference type="ARBA" id="ARBA00022771"/>
    </source>
</evidence>
<dbReference type="PROSITE" id="PS50808">
    <property type="entry name" value="ZF_BED"/>
    <property type="match status" value="1"/>
</dbReference>
<dbReference type="SUPFAM" id="SSF53098">
    <property type="entry name" value="Ribonuclease H-like"/>
    <property type="match status" value="1"/>
</dbReference>
<proteinExistence type="predicted"/>
<feature type="domain" description="BED-type" evidence="13">
    <location>
        <begin position="48"/>
        <end position="107"/>
    </location>
</feature>
<dbReference type="GO" id="GO:0003677">
    <property type="term" value="F:DNA binding"/>
    <property type="evidence" value="ECO:0007669"/>
    <property type="project" value="UniProtKB-KW"/>
</dbReference>
<evidence type="ECO:0000256" key="12">
    <source>
        <dbReference type="SAM" id="Phobius"/>
    </source>
</evidence>
<comment type="subunit">
    <text evidence="2">Homodimer.</text>
</comment>
<dbReference type="Pfam" id="PF14372">
    <property type="entry name" value="hAT-like_RNase-H"/>
    <property type="match status" value="1"/>
</dbReference>
<dbReference type="Proteomes" id="UP001210211">
    <property type="component" value="Unassembled WGS sequence"/>
</dbReference>
<keyword evidence="9" id="KW-0539">Nucleus</keyword>
<keyword evidence="5" id="KW-0862">Zinc</keyword>
<feature type="region of interest" description="Disordered" evidence="11">
    <location>
        <begin position="1"/>
        <end position="45"/>
    </location>
</feature>
<evidence type="ECO:0000256" key="11">
    <source>
        <dbReference type="SAM" id="MobiDB-lite"/>
    </source>
</evidence>
<evidence type="ECO:0000259" key="13">
    <source>
        <dbReference type="PROSITE" id="PS50808"/>
    </source>
</evidence>
<keyword evidence="12" id="KW-0472">Membrane</keyword>
<dbReference type="EMBL" id="JAMRDG010000001">
    <property type="protein sequence ID" value="KAJ3704629.1"/>
    <property type="molecule type" value="Genomic_DNA"/>
</dbReference>
<dbReference type="PANTHER" id="PTHR46481:SF6">
    <property type="entry name" value="ZINC FINGER BED DOMAIN-CONTAINING PROTEIN RICESLEEPER 2-LIKE"/>
    <property type="match status" value="1"/>
</dbReference>
<comment type="subcellular location">
    <subcellularLocation>
        <location evidence="1">Nucleus</location>
    </subcellularLocation>
</comment>
<dbReference type="AlphaFoldDB" id="A0AAD5ZV53"/>
<dbReference type="InterPro" id="IPR036236">
    <property type="entry name" value="Znf_C2H2_sf"/>
</dbReference>
<dbReference type="PANTHER" id="PTHR46481">
    <property type="entry name" value="ZINC FINGER BED DOMAIN-CONTAINING PROTEIN 4"/>
    <property type="match status" value="1"/>
</dbReference>
<accession>A0AAD5ZV53</accession>
<dbReference type="InterPro" id="IPR012337">
    <property type="entry name" value="RNaseH-like_sf"/>
</dbReference>
<evidence type="ECO:0000313" key="14">
    <source>
        <dbReference type="EMBL" id="KAJ3704629.1"/>
    </source>
</evidence>
<comment type="caution">
    <text evidence="14">The sequence shown here is derived from an EMBL/GenBank/DDBJ whole genome shotgun (WGS) entry which is preliminary data.</text>
</comment>
<dbReference type="SMART" id="SM00614">
    <property type="entry name" value="ZnF_BED"/>
    <property type="match status" value="1"/>
</dbReference>
<evidence type="ECO:0000256" key="8">
    <source>
        <dbReference type="ARBA" id="ARBA00023163"/>
    </source>
</evidence>
<dbReference type="GO" id="GO:0046983">
    <property type="term" value="F:protein dimerization activity"/>
    <property type="evidence" value="ECO:0007669"/>
    <property type="project" value="InterPro"/>
</dbReference>
<evidence type="ECO:0000256" key="2">
    <source>
        <dbReference type="ARBA" id="ARBA00011738"/>
    </source>
</evidence>
<evidence type="ECO:0000256" key="3">
    <source>
        <dbReference type="ARBA" id="ARBA00022723"/>
    </source>
</evidence>
<dbReference type="GO" id="GO:0008270">
    <property type="term" value="F:zinc ion binding"/>
    <property type="evidence" value="ECO:0007669"/>
    <property type="project" value="UniProtKB-KW"/>
</dbReference>
<organism evidence="14 15">
    <name type="scientific">Rhynchospora tenuis</name>
    <dbReference type="NCBI Taxonomy" id="198213"/>
    <lineage>
        <taxon>Eukaryota</taxon>
        <taxon>Viridiplantae</taxon>
        <taxon>Streptophyta</taxon>
        <taxon>Embryophyta</taxon>
        <taxon>Tracheophyta</taxon>
        <taxon>Spermatophyta</taxon>
        <taxon>Magnoliopsida</taxon>
        <taxon>Liliopsida</taxon>
        <taxon>Poales</taxon>
        <taxon>Cyperaceae</taxon>
        <taxon>Cyperoideae</taxon>
        <taxon>Rhynchosporeae</taxon>
        <taxon>Rhynchospora</taxon>
    </lineage>
</organism>
<name>A0AAD5ZV53_9POAL</name>
<keyword evidence="15" id="KW-1185">Reference proteome</keyword>
<reference evidence="14 15" key="1">
    <citation type="journal article" date="2022" name="Cell">
        <title>Repeat-based holocentromeres influence genome architecture and karyotype evolution.</title>
        <authorList>
            <person name="Hofstatter P.G."/>
            <person name="Thangavel G."/>
            <person name="Lux T."/>
            <person name="Neumann P."/>
            <person name="Vondrak T."/>
            <person name="Novak P."/>
            <person name="Zhang M."/>
            <person name="Costa L."/>
            <person name="Castellani M."/>
            <person name="Scott A."/>
            <person name="Toegelov H."/>
            <person name="Fuchs J."/>
            <person name="Mata-Sucre Y."/>
            <person name="Dias Y."/>
            <person name="Vanzela A.L.L."/>
            <person name="Huettel B."/>
            <person name="Almeida C.C.S."/>
            <person name="Simkova H."/>
            <person name="Souza G."/>
            <person name="Pedrosa-Harand A."/>
            <person name="Macas J."/>
            <person name="Mayer K.F.X."/>
            <person name="Houben A."/>
            <person name="Marques A."/>
        </authorList>
    </citation>
    <scope>NUCLEOTIDE SEQUENCE [LARGE SCALE GENOMIC DNA]</scope>
    <source>
        <strain evidence="14">RhyTen1mFocal</strain>
    </source>
</reference>
<dbReference type="InterPro" id="IPR052035">
    <property type="entry name" value="ZnF_BED_domain_contain"/>
</dbReference>